<keyword evidence="3" id="KW-0812">Transmembrane</keyword>
<dbReference type="CDD" id="cd10917">
    <property type="entry name" value="CE4_NodB_like_6s_7s"/>
    <property type="match status" value="1"/>
</dbReference>
<dbReference type="Pfam" id="PF01522">
    <property type="entry name" value="Polysacc_deac_1"/>
    <property type="match status" value="1"/>
</dbReference>
<dbReference type="Proteomes" id="UP000245753">
    <property type="component" value="Unassembled WGS sequence"/>
</dbReference>
<evidence type="ECO:0000256" key="1">
    <source>
        <dbReference type="ARBA" id="ARBA00022723"/>
    </source>
</evidence>
<dbReference type="GO" id="GO:0016020">
    <property type="term" value="C:membrane"/>
    <property type="evidence" value="ECO:0007669"/>
    <property type="project" value="TreeGrafter"/>
</dbReference>
<organism evidence="5 6">
    <name type="scientific">Bifidobacterium catulorum</name>
    <dbReference type="NCBI Taxonomy" id="1630173"/>
    <lineage>
        <taxon>Bacteria</taxon>
        <taxon>Bacillati</taxon>
        <taxon>Actinomycetota</taxon>
        <taxon>Actinomycetes</taxon>
        <taxon>Bifidobacteriales</taxon>
        <taxon>Bifidobacteriaceae</taxon>
        <taxon>Bifidobacterium</taxon>
    </lineage>
</organism>
<dbReference type="SUPFAM" id="SSF88713">
    <property type="entry name" value="Glycoside hydrolase/deacetylase"/>
    <property type="match status" value="1"/>
</dbReference>
<reference evidence="5 6" key="1">
    <citation type="journal article" date="2018" name="Int. J. Syst. Evol. Microbiol.">
        <title>Bifidobacterium catulorum sp. nov., a novel taxon from the faeces of the baby common marmoset (Callithrix jacchus).</title>
        <authorList>
            <person name="Modesto M."/>
            <person name="Michelini S."/>
            <person name="Oki K."/>
            <person name="Biavati B."/>
            <person name="Watanabe K."/>
            <person name="Mattarelli P."/>
        </authorList>
    </citation>
    <scope>NUCLEOTIDE SEQUENCE [LARGE SCALE GENOMIC DNA]</scope>
    <source>
        <strain evidence="5 6">MRM 8.19</strain>
    </source>
</reference>
<evidence type="ECO:0000313" key="6">
    <source>
        <dbReference type="Proteomes" id="UP000245753"/>
    </source>
</evidence>
<evidence type="ECO:0000256" key="3">
    <source>
        <dbReference type="SAM" id="Phobius"/>
    </source>
</evidence>
<keyword evidence="1" id="KW-0479">Metal-binding</keyword>
<dbReference type="GO" id="GO:0005975">
    <property type="term" value="P:carbohydrate metabolic process"/>
    <property type="evidence" value="ECO:0007669"/>
    <property type="project" value="InterPro"/>
</dbReference>
<dbReference type="GO" id="GO:0016810">
    <property type="term" value="F:hydrolase activity, acting on carbon-nitrogen (but not peptide) bonds"/>
    <property type="evidence" value="ECO:0007669"/>
    <property type="project" value="InterPro"/>
</dbReference>
<comment type="caution">
    <text evidence="5">The sequence shown here is derived from an EMBL/GenBank/DDBJ whole genome shotgun (WGS) entry which is preliminary data.</text>
</comment>
<evidence type="ECO:0000256" key="2">
    <source>
        <dbReference type="ARBA" id="ARBA00022801"/>
    </source>
</evidence>
<proteinExistence type="predicted"/>
<dbReference type="InterPro" id="IPR011330">
    <property type="entry name" value="Glyco_hydro/deAcase_b/a-brl"/>
</dbReference>
<dbReference type="InterPro" id="IPR050248">
    <property type="entry name" value="Polysacc_deacetylase_ArnD"/>
</dbReference>
<dbReference type="PROSITE" id="PS51677">
    <property type="entry name" value="NODB"/>
    <property type="match status" value="1"/>
</dbReference>
<dbReference type="InterPro" id="IPR002509">
    <property type="entry name" value="NODB_dom"/>
</dbReference>
<feature type="transmembrane region" description="Helical" evidence="3">
    <location>
        <begin position="99"/>
        <end position="122"/>
    </location>
</feature>
<feature type="domain" description="NodB homology" evidence="4">
    <location>
        <begin position="289"/>
        <end position="468"/>
    </location>
</feature>
<keyword evidence="3" id="KW-1133">Transmembrane helix</keyword>
<keyword evidence="3" id="KW-0472">Membrane</keyword>
<gene>
    <name evidence="5" type="ORF">DF200_02825</name>
</gene>
<dbReference type="GO" id="GO:0046872">
    <property type="term" value="F:metal ion binding"/>
    <property type="evidence" value="ECO:0007669"/>
    <property type="project" value="UniProtKB-KW"/>
</dbReference>
<dbReference type="AlphaFoldDB" id="A0A2U2MU27"/>
<dbReference type="EMBL" id="QFFN01000004">
    <property type="protein sequence ID" value="PWG60324.1"/>
    <property type="molecule type" value="Genomic_DNA"/>
</dbReference>
<name>A0A2U2MU27_9BIFI</name>
<dbReference type="Gene3D" id="3.20.20.370">
    <property type="entry name" value="Glycoside hydrolase/deacetylase"/>
    <property type="match status" value="1"/>
</dbReference>
<keyword evidence="6" id="KW-1185">Reference proteome</keyword>
<sequence>MITRCLHDMRHIGRECAIQRVDYFLVAPYIGLIGVASDATVDEKRRKAYFVSNRQDGTQPDNVEELHFGDSARGASFDDFIDNGPDGGTPRKKRSVGKIILVTLIVLALVGAAGVAGGWYYMNRLRPINVTVNGTPVETRINTTVQSIMDANGDFGTKPGNLLSVSNKVLDGKGGDKQTITVNGQKLNAADWDSLRLQPDAQITVDNGKDVTERYTVKRETIPHKGPSLDAVDLMGGGAIQYVASPGRDGYKEQWTGAISKETVDKGVVKKAEDFKVTTKTPRPKDGKKYIALTFDDGPSEYTAQYQKILKEKGVHATFFNLSEEAAYFGAQEKSLAADGHEIASHSVSHKYLPKLSRGDLRNEIGKSFGVIEKNSGETGRMFRSPYGAFERQQWLDSYDIISSNVLWTIDTEDWKRPGPDKIRDTVLQQAENGSIVLMHDGGGDRSQDVTALPQIIDGLKAKGFTFVTVSEMIKLDGTFPDYVANNEPAK</sequence>
<evidence type="ECO:0000259" key="4">
    <source>
        <dbReference type="PROSITE" id="PS51677"/>
    </source>
</evidence>
<dbReference type="PANTHER" id="PTHR10587:SF133">
    <property type="entry name" value="CHITIN DEACETYLASE 1-RELATED"/>
    <property type="match status" value="1"/>
</dbReference>
<evidence type="ECO:0000313" key="5">
    <source>
        <dbReference type="EMBL" id="PWG60324.1"/>
    </source>
</evidence>
<accession>A0A2U2MU27</accession>
<keyword evidence="2" id="KW-0378">Hydrolase</keyword>
<protein>
    <submittedName>
        <fullName evidence="5">Polysaccharide deacetylase</fullName>
    </submittedName>
</protein>
<dbReference type="PANTHER" id="PTHR10587">
    <property type="entry name" value="GLYCOSYL TRANSFERASE-RELATED"/>
    <property type="match status" value="1"/>
</dbReference>